<proteinExistence type="predicted"/>
<accession>A0A4P6KC18</accession>
<evidence type="ECO:0000313" key="3">
    <source>
        <dbReference type="Proteomes" id="UP000289260"/>
    </source>
</evidence>
<evidence type="ECO:0000313" key="2">
    <source>
        <dbReference type="EMBL" id="QBE47540.1"/>
    </source>
</evidence>
<dbReference type="AlphaFoldDB" id="A0A4P6KC18"/>
<dbReference type="OrthoDB" id="5007400at2"/>
<dbReference type="Proteomes" id="UP000289260">
    <property type="component" value="Chromosome"/>
</dbReference>
<sequence length="94" mass="9659">MQLGARWAAGSPPHRSVPTRLHAAIAEQEAVHPEADSWTLTWLEGRPRCELAGAGLAPVALVAENAAGSVVVETSAASGAAASGDTETDDDWLT</sequence>
<gene>
    <name evidence="2" type="ORF">EVS81_00755</name>
</gene>
<dbReference type="EMBL" id="CP035806">
    <property type="protein sequence ID" value="QBE47540.1"/>
    <property type="molecule type" value="Genomic_DNA"/>
</dbReference>
<protein>
    <submittedName>
        <fullName evidence="2">Fe-S oxidoreductase</fullName>
    </submittedName>
</protein>
<name>A0A4P6KC18_9MICO</name>
<keyword evidence="3" id="KW-1185">Reference proteome</keyword>
<feature type="region of interest" description="Disordered" evidence="1">
    <location>
        <begin position="75"/>
        <end position="94"/>
    </location>
</feature>
<evidence type="ECO:0000256" key="1">
    <source>
        <dbReference type="SAM" id="MobiDB-lite"/>
    </source>
</evidence>
<dbReference type="KEGG" id="ltr:EVS81_00755"/>
<feature type="compositionally biased region" description="Low complexity" evidence="1">
    <location>
        <begin position="75"/>
        <end position="84"/>
    </location>
</feature>
<organism evidence="2 3">
    <name type="scientific">Leucobacter triazinivorans</name>
    <dbReference type="NCBI Taxonomy" id="1784719"/>
    <lineage>
        <taxon>Bacteria</taxon>
        <taxon>Bacillati</taxon>
        <taxon>Actinomycetota</taxon>
        <taxon>Actinomycetes</taxon>
        <taxon>Micrococcales</taxon>
        <taxon>Microbacteriaceae</taxon>
        <taxon>Leucobacter</taxon>
    </lineage>
</organism>
<reference evidence="2 3" key="1">
    <citation type="submission" date="2019-02" db="EMBL/GenBank/DDBJ databases">
        <authorList>
            <person name="Sun L."/>
            <person name="Pan D."/>
            <person name="Wu X."/>
        </authorList>
    </citation>
    <scope>NUCLEOTIDE SEQUENCE [LARGE SCALE GENOMIC DNA]</scope>
    <source>
        <strain evidence="2 3">JW-1</strain>
    </source>
</reference>